<keyword evidence="2" id="KW-1185">Reference proteome</keyword>
<sequence length="89" mass="10137">MAGVDNMLVWLFVFKGVVVGEIKLVASEGETKERWKEKVRSGGRVRTQNKDLVSFIFFVMKLVTRLGIEWNKVVDVMKGISDSLKDFSL</sequence>
<evidence type="ECO:0000313" key="2">
    <source>
        <dbReference type="Proteomes" id="UP000326939"/>
    </source>
</evidence>
<accession>A0A5N5LRV4</accession>
<comment type="caution">
    <text evidence="1">The sequence shown here is derived from an EMBL/GenBank/DDBJ whole genome shotgun (WGS) entry which is preliminary data.</text>
</comment>
<name>A0A5N5LRV4_9ROSI</name>
<dbReference type="EMBL" id="VDCV01000008">
    <property type="protein sequence ID" value="KAB5545420.1"/>
    <property type="molecule type" value="Genomic_DNA"/>
</dbReference>
<dbReference type="AlphaFoldDB" id="A0A5N5LRV4"/>
<dbReference type="Proteomes" id="UP000326939">
    <property type="component" value="Chromosome 8"/>
</dbReference>
<protein>
    <submittedName>
        <fullName evidence="1">Uncharacterized protein</fullName>
    </submittedName>
</protein>
<organism evidence="1 2">
    <name type="scientific">Salix brachista</name>
    <dbReference type="NCBI Taxonomy" id="2182728"/>
    <lineage>
        <taxon>Eukaryota</taxon>
        <taxon>Viridiplantae</taxon>
        <taxon>Streptophyta</taxon>
        <taxon>Embryophyta</taxon>
        <taxon>Tracheophyta</taxon>
        <taxon>Spermatophyta</taxon>
        <taxon>Magnoliopsida</taxon>
        <taxon>eudicotyledons</taxon>
        <taxon>Gunneridae</taxon>
        <taxon>Pentapetalae</taxon>
        <taxon>rosids</taxon>
        <taxon>fabids</taxon>
        <taxon>Malpighiales</taxon>
        <taxon>Salicaceae</taxon>
        <taxon>Saliceae</taxon>
        <taxon>Salix</taxon>
    </lineage>
</organism>
<proteinExistence type="predicted"/>
<reference evidence="2" key="1">
    <citation type="journal article" date="2019" name="Gigascience">
        <title>De novo genome assembly of the endangered Acer yangbiense, a plant species with extremely small populations endemic to Yunnan Province, China.</title>
        <authorList>
            <person name="Yang J."/>
            <person name="Wariss H.M."/>
            <person name="Tao L."/>
            <person name="Zhang R."/>
            <person name="Yun Q."/>
            <person name="Hollingsworth P."/>
            <person name="Dao Z."/>
            <person name="Luo G."/>
            <person name="Guo H."/>
            <person name="Ma Y."/>
            <person name="Sun W."/>
        </authorList>
    </citation>
    <scope>NUCLEOTIDE SEQUENCE [LARGE SCALE GENOMIC DNA]</scope>
    <source>
        <strain evidence="2">cv. br00</strain>
    </source>
</reference>
<gene>
    <name evidence="1" type="ORF">DKX38_013532</name>
</gene>
<evidence type="ECO:0000313" key="1">
    <source>
        <dbReference type="EMBL" id="KAB5545420.1"/>
    </source>
</evidence>